<comment type="caution">
    <text evidence="1">The sequence shown here is derived from an EMBL/GenBank/DDBJ whole genome shotgun (WGS) entry which is preliminary data.</text>
</comment>
<dbReference type="Proteomes" id="UP000186594">
    <property type="component" value="Unassembled WGS sequence"/>
</dbReference>
<dbReference type="Pfam" id="PF12013">
    <property type="entry name" value="OrsD"/>
    <property type="match status" value="1"/>
</dbReference>
<gene>
    <name evidence="1" type="ORF">NEOLI_004805</name>
</gene>
<evidence type="ECO:0000313" key="2">
    <source>
        <dbReference type="Proteomes" id="UP000186594"/>
    </source>
</evidence>
<protein>
    <recommendedName>
        <fullName evidence="3">C2H2-type domain-containing protein</fullName>
    </recommendedName>
</protein>
<dbReference type="OrthoDB" id="4493315at2759"/>
<evidence type="ECO:0008006" key="3">
    <source>
        <dbReference type="Google" id="ProtNLM"/>
    </source>
</evidence>
<accession>A0A1U7LU66</accession>
<name>A0A1U7LU66_NEOID</name>
<evidence type="ECO:0000313" key="1">
    <source>
        <dbReference type="EMBL" id="OLL26207.1"/>
    </source>
</evidence>
<dbReference type="OMA" id="MEIGRNT"/>
<dbReference type="InterPro" id="IPR022698">
    <property type="entry name" value="OrsD"/>
</dbReference>
<proteinExistence type="predicted"/>
<sequence length="600" mass="69551">METVEPTVPLNTWTQIFTFLPEFGVLICLEHHCAIRLSSLDRHISAEHSIFRKEKKLLLKELSHLEIRNPIDVVHPGRITSVIKELNIVSKNAFQCLVEECNYCCLGLKKMQSHCRSEHQWKHELNPNPIWEAAHLQTFFTHKSYIKYFRVAITESRVIDSVSINDRTLQAFRESQTLLVKCHTSIQPIEHKSENTPWMTKTGYREYLQGLPCVDIIKSYQLPKGKNNETCLEGVCKSLDRILNKALKSATNERGNGHLTLANARILNTFQSGTLSQKPFKALQNQEMAKSYFSVWKKLIYYIYRIHYNNAFPEITIFKLTTQQLSHINTSFSQLNNEESLDNSCLSMSYSLIEHPLEFDSFESPIISFSAALCLNSTGSSFLEPHHFTPFLSRLIYCIQLITLEYNLVNYEINKEDNQSFQNYFKIACDKWILNTTVGPMSELLSTRLYGMEIGRNTIAPMTTYWDEAREVVTYRSTELAISDLRRFMKEQLFVAKQILYEKLLFFYNPELKFNFSVIKDDFGQKNVGESFLTNKCNGFEGSGEWLFQAILNDQKLLNTMADCITDGNLVWKLHIILQYEHQIQSFLNHLLILIHMGSG</sequence>
<dbReference type="EMBL" id="LXFE01000219">
    <property type="protein sequence ID" value="OLL26207.1"/>
    <property type="molecule type" value="Genomic_DNA"/>
</dbReference>
<keyword evidence="2" id="KW-1185">Reference proteome</keyword>
<organism evidence="1 2">
    <name type="scientific">Neolecta irregularis (strain DAH-3)</name>
    <dbReference type="NCBI Taxonomy" id="1198029"/>
    <lineage>
        <taxon>Eukaryota</taxon>
        <taxon>Fungi</taxon>
        <taxon>Dikarya</taxon>
        <taxon>Ascomycota</taxon>
        <taxon>Taphrinomycotina</taxon>
        <taxon>Neolectales</taxon>
        <taxon>Neolectaceae</taxon>
        <taxon>Neolecta</taxon>
    </lineage>
</organism>
<dbReference type="AlphaFoldDB" id="A0A1U7LU66"/>
<reference evidence="1 2" key="1">
    <citation type="submission" date="2016-04" db="EMBL/GenBank/DDBJ databases">
        <title>Evolutionary innovation and constraint leading to complex multicellularity in the Ascomycota.</title>
        <authorList>
            <person name="Cisse O."/>
            <person name="Nguyen A."/>
            <person name="Hewitt D.A."/>
            <person name="Jedd G."/>
            <person name="Stajich J.E."/>
        </authorList>
    </citation>
    <scope>NUCLEOTIDE SEQUENCE [LARGE SCALE GENOMIC DNA]</scope>
    <source>
        <strain evidence="1 2">DAH-3</strain>
    </source>
</reference>